<reference evidence="13 14" key="2">
    <citation type="journal article" date="2011" name="Genome Res.">
        <title>Chromosome and gene copy number variation allow major structural change between species and strains of Leishmania.</title>
        <authorList>
            <person name="Rogers M.B."/>
            <person name="Hilley J.D."/>
            <person name="Dickens N.J."/>
            <person name="Wilkes J."/>
            <person name="Bates P.A."/>
            <person name="Depledge D.P."/>
            <person name="Harris D."/>
            <person name="Her Y."/>
            <person name="Herzyk P."/>
            <person name="Imamura H."/>
            <person name="Otto T.D."/>
            <person name="Sanders M."/>
            <person name="Seeger K."/>
            <person name="Dujardin J.C."/>
            <person name="Berriman M."/>
            <person name="Smith D.F."/>
            <person name="Hertz-Fowler C."/>
            <person name="Mottram J.C."/>
        </authorList>
    </citation>
    <scope>NUCLEOTIDE SEQUENCE [LARGE SCALE GENOMIC DNA]</scope>
    <source>
        <strain evidence="14">MHOM/IL/81/Friedlin</strain>
    </source>
</reference>
<feature type="region of interest" description="Disordered" evidence="11">
    <location>
        <begin position="820"/>
        <end position="848"/>
    </location>
</feature>
<dbReference type="GO" id="GO:0071596">
    <property type="term" value="P:ubiquitin-dependent protein catabolic process via the N-end rule pathway"/>
    <property type="evidence" value="ECO:0000318"/>
    <property type="project" value="GO_Central"/>
</dbReference>
<dbReference type="PANTHER" id="PTHR21497">
    <property type="entry name" value="UBIQUITIN LIGASE E3 ALPHA-RELATED"/>
    <property type="match status" value="1"/>
</dbReference>
<dbReference type="RefSeq" id="XP_001681248.1">
    <property type="nucleotide sequence ID" value="XM_001681196.1"/>
</dbReference>
<evidence type="ECO:0000256" key="9">
    <source>
        <dbReference type="PROSITE-ProRule" id="PRU00508"/>
    </source>
</evidence>
<dbReference type="VEuPathDB" id="TriTrypDB:LMJSD75_090013200"/>
<dbReference type="GO" id="GO:0000151">
    <property type="term" value="C:ubiquitin ligase complex"/>
    <property type="evidence" value="ECO:0000318"/>
    <property type="project" value="GO_Central"/>
</dbReference>
<evidence type="ECO:0000256" key="4">
    <source>
        <dbReference type="ARBA" id="ARBA00022723"/>
    </source>
</evidence>
<keyword evidence="3 10" id="KW-0808">Transferase</keyword>
<dbReference type="VEuPathDB" id="TriTrypDB:LMJLV39_090013600"/>
<dbReference type="GO" id="GO:0016874">
    <property type="term" value="F:ligase activity"/>
    <property type="evidence" value="ECO:0007669"/>
    <property type="project" value="UniProtKB-KW"/>
</dbReference>
<dbReference type="InterPro" id="IPR003126">
    <property type="entry name" value="Znf_UBR"/>
</dbReference>
<keyword evidence="14" id="KW-1185">Reference proteome</keyword>
<feature type="compositionally biased region" description="Basic and acidic residues" evidence="11">
    <location>
        <begin position="835"/>
        <end position="844"/>
    </location>
</feature>
<evidence type="ECO:0000256" key="6">
    <source>
        <dbReference type="ARBA" id="ARBA00022786"/>
    </source>
</evidence>
<dbReference type="eggNOG" id="KOG1140">
    <property type="taxonomic scope" value="Eukaryota"/>
</dbReference>
<dbReference type="SMART" id="SM00396">
    <property type="entry name" value="ZnF_UBR1"/>
    <property type="match status" value="1"/>
</dbReference>
<dbReference type="PROSITE" id="PS51157">
    <property type="entry name" value="ZF_UBR"/>
    <property type="match status" value="1"/>
</dbReference>
<evidence type="ECO:0000256" key="1">
    <source>
        <dbReference type="ARBA" id="ARBA00000900"/>
    </source>
</evidence>
<dbReference type="Gene3D" id="2.10.110.30">
    <property type="match status" value="1"/>
</dbReference>
<feature type="domain" description="UBR-type" evidence="12">
    <location>
        <begin position="156"/>
        <end position="227"/>
    </location>
</feature>
<proteinExistence type="inferred from homology"/>
<dbReference type="VEuPathDB" id="TriTrypDB:LMJFC_090014200"/>
<dbReference type="UniPathway" id="UPA00143"/>
<evidence type="ECO:0000313" key="13">
    <source>
        <dbReference type="EMBL" id="CAJ02685.1"/>
    </source>
</evidence>
<protein>
    <recommendedName>
        <fullName evidence="10">E3 ubiquitin-protein ligase</fullName>
        <ecNumber evidence="10">2.3.2.27</ecNumber>
    </recommendedName>
</protein>
<feature type="compositionally biased region" description="Low complexity" evidence="11">
    <location>
        <begin position="293"/>
        <end position="314"/>
    </location>
</feature>
<gene>
    <name evidence="13" type="ORF">LMJF_09_0740</name>
</gene>
<dbReference type="CDD" id="cd19672">
    <property type="entry name" value="UBR-box_UBR1_like"/>
    <property type="match status" value="1"/>
</dbReference>
<feature type="compositionally biased region" description="Basic and acidic residues" evidence="11">
    <location>
        <begin position="1252"/>
        <end position="1265"/>
    </location>
</feature>
<feature type="zinc finger region" description="UBR-type" evidence="9">
    <location>
        <begin position="156"/>
        <end position="227"/>
    </location>
</feature>
<keyword evidence="13" id="KW-0436">Ligase</keyword>
<evidence type="ECO:0000256" key="2">
    <source>
        <dbReference type="ARBA" id="ARBA00004906"/>
    </source>
</evidence>
<feature type="compositionally biased region" description="Polar residues" evidence="11">
    <location>
        <begin position="821"/>
        <end position="832"/>
    </location>
</feature>
<dbReference type="EMBL" id="FR796405">
    <property type="protein sequence ID" value="CAJ02685.1"/>
    <property type="molecule type" value="Genomic_DNA"/>
</dbReference>
<dbReference type="PANTHER" id="PTHR21497:SF24">
    <property type="entry name" value="E3 UBIQUITIN-PROTEIN LIGASE UBR1"/>
    <property type="match status" value="1"/>
</dbReference>
<dbReference type="STRING" id="5664.Q4QHV0"/>
<evidence type="ECO:0000256" key="11">
    <source>
        <dbReference type="SAM" id="MobiDB-lite"/>
    </source>
</evidence>
<dbReference type="GO" id="GO:0008270">
    <property type="term" value="F:zinc ion binding"/>
    <property type="evidence" value="ECO:0007669"/>
    <property type="project" value="UniProtKB-UniRule"/>
</dbReference>
<dbReference type="GO" id="GO:0016567">
    <property type="term" value="P:protein ubiquitination"/>
    <property type="evidence" value="ECO:0000318"/>
    <property type="project" value="GO_Central"/>
</dbReference>
<dbReference type="eggNOG" id="KOG1139">
    <property type="taxonomic scope" value="Eukaryota"/>
</dbReference>
<feature type="compositionally biased region" description="Basic and acidic residues" evidence="11">
    <location>
        <begin position="1378"/>
        <end position="1389"/>
    </location>
</feature>
<name>Q4QHV0_LEIMA</name>
<evidence type="ECO:0000256" key="5">
    <source>
        <dbReference type="ARBA" id="ARBA00022771"/>
    </source>
</evidence>
<dbReference type="InParanoid" id="Q4QHV0"/>
<dbReference type="GO" id="GO:0061630">
    <property type="term" value="F:ubiquitin protein ligase activity"/>
    <property type="evidence" value="ECO:0000318"/>
    <property type="project" value="GO_Central"/>
</dbReference>
<dbReference type="Pfam" id="PF18995">
    <property type="entry name" value="PRT6_C"/>
    <property type="match status" value="1"/>
</dbReference>
<dbReference type="EC" id="2.3.2.27" evidence="10"/>
<keyword evidence="6 10" id="KW-0833">Ubl conjugation pathway</keyword>
<comment type="similarity">
    <text evidence="8 10">Belongs to the E3 ubiquitin-protein ligase UBR1-like family.</text>
</comment>
<dbReference type="InterPro" id="IPR039164">
    <property type="entry name" value="UBR1-like"/>
</dbReference>
<dbReference type="OMA" id="CGHAAHK"/>
<keyword evidence="7 10" id="KW-0862">Zinc</keyword>
<accession>Q4QHV0</accession>
<dbReference type="FunFam" id="2.10.110.30:FF:000002">
    <property type="entry name" value="Putative e3 ubiquitin-protein ligase ubr3"/>
    <property type="match status" value="1"/>
</dbReference>
<keyword evidence="4 10" id="KW-0479">Metal-binding</keyword>
<dbReference type="Proteomes" id="UP000000542">
    <property type="component" value="Chromosome 9"/>
</dbReference>
<feature type="region of interest" description="Disordered" evidence="11">
    <location>
        <begin position="1058"/>
        <end position="1084"/>
    </location>
</feature>
<organism evidence="13 14">
    <name type="scientific">Leishmania major</name>
    <dbReference type="NCBI Taxonomy" id="5664"/>
    <lineage>
        <taxon>Eukaryota</taxon>
        <taxon>Discoba</taxon>
        <taxon>Euglenozoa</taxon>
        <taxon>Kinetoplastea</taxon>
        <taxon>Metakinetoplastina</taxon>
        <taxon>Trypanosomatida</taxon>
        <taxon>Trypanosomatidae</taxon>
        <taxon>Leishmaniinae</taxon>
        <taxon>Leishmania</taxon>
    </lineage>
</organism>
<feature type="region of interest" description="Disordered" evidence="11">
    <location>
        <begin position="1252"/>
        <end position="1283"/>
    </location>
</feature>
<feature type="compositionally biased region" description="Polar residues" evidence="11">
    <location>
        <begin position="1274"/>
        <end position="1283"/>
    </location>
</feature>
<dbReference type="VEuPathDB" id="TriTrypDB:LmjF.09.0740"/>
<evidence type="ECO:0000259" key="12">
    <source>
        <dbReference type="PROSITE" id="PS51157"/>
    </source>
</evidence>
<feature type="region of interest" description="Disordered" evidence="11">
    <location>
        <begin position="1583"/>
        <end position="1618"/>
    </location>
</feature>
<comment type="pathway">
    <text evidence="2 10">Protein modification; protein ubiquitination.</text>
</comment>
<comment type="catalytic activity">
    <reaction evidence="1 10">
        <text>S-ubiquitinyl-[E2 ubiquitin-conjugating enzyme]-L-cysteine + [acceptor protein]-L-lysine = [E2 ubiquitin-conjugating enzyme]-L-cysteine + N(6)-ubiquitinyl-[acceptor protein]-L-lysine.</text>
        <dbReference type="EC" id="2.3.2.27"/>
    </reaction>
</comment>
<evidence type="ECO:0000256" key="8">
    <source>
        <dbReference type="ARBA" id="ARBA00046341"/>
    </source>
</evidence>
<dbReference type="KEGG" id="lma:LMJF_09_0740"/>
<evidence type="ECO:0000256" key="10">
    <source>
        <dbReference type="RuleBase" id="RU366018"/>
    </source>
</evidence>
<dbReference type="GeneID" id="5649506"/>
<feature type="compositionally biased region" description="Basic and acidic residues" evidence="11">
    <location>
        <begin position="1355"/>
        <end position="1368"/>
    </location>
</feature>
<evidence type="ECO:0000256" key="7">
    <source>
        <dbReference type="ARBA" id="ARBA00022833"/>
    </source>
</evidence>
<feature type="compositionally biased region" description="Basic residues" evidence="11">
    <location>
        <begin position="283"/>
        <end position="292"/>
    </location>
</feature>
<comment type="function">
    <text evidence="10">Ubiquitin ligase protein which is a component of the N-end rule pathway. Recognizes and binds to proteins bearing specific N-terminal residues that are destabilizing according to the N-end rule, leading to their ubiquitination and subsequent degradation.</text>
</comment>
<evidence type="ECO:0000313" key="14">
    <source>
        <dbReference type="Proteomes" id="UP000000542"/>
    </source>
</evidence>
<reference evidence="13 14" key="1">
    <citation type="journal article" date="2005" name="Science">
        <title>The genome of the kinetoplastid parasite, Leishmania major.</title>
        <authorList>
            <person name="Ivens A.C."/>
            <person name="Peacock C.S."/>
            <person name="Worthey E.A."/>
            <person name="Murphy L."/>
            <person name="Aggarwal G."/>
            <person name="Berriman M."/>
            <person name="Sisk E."/>
            <person name="Rajandream M.A."/>
            <person name="Adlem E."/>
            <person name="Aert R."/>
            <person name="Anupama A."/>
            <person name="Apostolou Z."/>
            <person name="Attipoe P."/>
            <person name="Bason N."/>
            <person name="Bauser C."/>
            <person name="Beck A."/>
            <person name="Beverley S.M."/>
            <person name="Bianchettin G."/>
            <person name="Borzym K."/>
            <person name="Bothe G."/>
            <person name="Bruschi C.V."/>
            <person name="Collins M."/>
            <person name="Cadag E."/>
            <person name="Ciarloni L."/>
            <person name="Clayton C."/>
            <person name="Coulson R.M."/>
            <person name="Cronin A."/>
            <person name="Cruz A.K."/>
            <person name="Davies R.M."/>
            <person name="De Gaudenzi J."/>
            <person name="Dobson D.E."/>
            <person name="Duesterhoeft A."/>
            <person name="Fazelina G."/>
            <person name="Fosker N."/>
            <person name="Frasch A.C."/>
            <person name="Fraser A."/>
            <person name="Fuchs M."/>
            <person name="Gabel C."/>
            <person name="Goble A."/>
            <person name="Goffeau A."/>
            <person name="Harris D."/>
            <person name="Hertz-Fowler C."/>
            <person name="Hilbert H."/>
            <person name="Horn D."/>
            <person name="Huang Y."/>
            <person name="Klages S."/>
            <person name="Knights A."/>
            <person name="Kube M."/>
            <person name="Larke N."/>
            <person name="Litvin L."/>
            <person name="Lord A."/>
            <person name="Louie T."/>
            <person name="Marra M."/>
            <person name="Masuy D."/>
            <person name="Matthews K."/>
            <person name="Michaeli S."/>
            <person name="Mottram J.C."/>
            <person name="Muller-Auer S."/>
            <person name="Munden H."/>
            <person name="Nelson S."/>
            <person name="Norbertczak H."/>
            <person name="Oliver K."/>
            <person name="O'neil S."/>
            <person name="Pentony M."/>
            <person name="Pohl T.M."/>
            <person name="Price C."/>
            <person name="Purnelle B."/>
            <person name="Quail M.A."/>
            <person name="Rabbinowitsch E."/>
            <person name="Reinhardt R."/>
            <person name="Rieger M."/>
            <person name="Rinta J."/>
            <person name="Robben J."/>
            <person name="Robertson L."/>
            <person name="Ruiz J.C."/>
            <person name="Rutter S."/>
            <person name="Saunders D."/>
            <person name="Schafer M."/>
            <person name="Schein J."/>
            <person name="Schwartz D.C."/>
            <person name="Seeger K."/>
            <person name="Seyler A."/>
            <person name="Sharp S."/>
            <person name="Shin H."/>
            <person name="Sivam D."/>
            <person name="Squares R."/>
            <person name="Squares S."/>
            <person name="Tosato V."/>
            <person name="Vogt C."/>
            <person name="Volckaert G."/>
            <person name="Wambutt R."/>
            <person name="Warren T."/>
            <person name="Wedler H."/>
            <person name="Woodward J."/>
            <person name="Zhou S."/>
            <person name="Zimmermann W."/>
            <person name="Smith D.F."/>
            <person name="Blackwell J.M."/>
            <person name="Stuart K.D."/>
            <person name="Barrell B."/>
            <person name="Myler P.J."/>
        </authorList>
    </citation>
    <scope>NUCLEOTIDE SEQUENCE [LARGE SCALE GENOMIC DNA]</scope>
    <source>
        <strain evidence="14">MHOM/IL/81/Friedlin</strain>
    </source>
</reference>
<dbReference type="InterPro" id="IPR044046">
    <property type="entry name" value="E3_ligase_UBR-like_C"/>
</dbReference>
<feature type="region of interest" description="Disordered" evidence="11">
    <location>
        <begin position="282"/>
        <end position="314"/>
    </location>
</feature>
<sequence>MGYNPDIPSTWSIKQLLEYARQRGIDVPSGCEKSELVTIVDEYLTDELLAEHIRKENALDTDVIEDIAGASTASILRHAAHPSYTSVLRRHPAKLQAIIEAGIEQLQSLPFVARLCSARVHSPLQAWLGTLASDCGDGKCLLTVLTASNSDVAASPVCGRFCGEQEMVVRCLDCGADSTCVMCMDCFRHSPCVNHRYRITQSSGGGMCDCGDPTAWKLESFCSRHRAAAAAAAAGDGNSVSDPLDTMAEEDRVWAVPVLRGIIQFTAVTLLQHTRLQVLQKRAQSRARKQRRAASGAGNSTASGSGTSTAGTAATPSFSDAEAALLNDVARISDKFDWLEEWMSEVTRQLWELMQASDIAKHLVAQLWAEPVRMAVCGGPGAVVTAAHDNEEEKIGGETGTAASMADPVLDALPPNFTCVHMVFLHEASRPVTAHEQPLNATSRSAPWLNNLLRCVGHCLSNAKFRFPVGGLMAAYAEYINAQERSEDKNECLSQYQVQVLTNPDVIRHLMTPSHLPYKAATNTVLHRQLSALLYALWLARDTVSGASANPVTETAALSRDGLLFVAHQATPVSLASVTALQSCLSGSPAACYTLVLNRLAWRAFAQVAGSLAISGYICKDPNAPTDSQHYPTPDFIGRCISRHMWLWVHAMRVVLSCLLRLPATAATDSSASMPALPHDSIAEVLGITTELWETWRGATAFDTPPDRLRQKGPLLEMLSACRVANGKDEALLLLEHGPMAAAQSRVLGKQPLAEQVGTAVTAKTSILAAPALATAMGYTIQALYEISRTMDVVFEKQRDGFCRRCRSIVLERKTFMGLPRSQQAASHGGTSENEEARDADGKAGARLPAPSTCSVDIVEYTLLEPHAHATTLSNHLPRLFGAVLTAWVIESQRATSRLQSAAPSSSAAPAEVLAMTRISGLPRASTNSTAAAGETSDLPATPAHARRPLRSLLDAFFQLRAEVTHNEQDRLTFSQQLLDSLVMPHVLTGQVFDGLWRRGDYDVSSAVTMYLTFSRGVSAEFDILMMQVLTMELAPADMSLQILQRFSYAKRRLRNVDTEHAHQAPRRRASALHGQRPADKLPEKPLDALPTMLAARRPFFRRCLNGYRHFLRLILTIVTDVSKAAFQAPMSSPVIDRIVGGLLAHGKVSHSSIVANVNGTARGGDYGDADEDEKDASGNVIKFSRLIDAAIRKLAVAENSAQGKQFQLKDVDVWRTHVGLYHIGVVDSHLEEFYKTYRGLASAADAAKQKEAESHALADGDKSDNATGGGGQQQKRISLPPTQLSDTSMYAELVPTTRALLHTDAVLLPALYVLHLYANCHVPAAVAAASDAKAAVADKEGTASTAALAQESPLSRHDNAMHESADDGREDTESGSEDDRHSDDREDPNVITREALLHATTTLYLCVQDCVSITRAMRAIEGYSGEMASATEKGVISWDLLELYLRRFAINAPSFTHASCVQWLPLPELVPCQTLLEKLQTPVRLHTHTSNGTPTAIATSSSADMLHRLRGYLLSNKDTDPYGCLEMVEAVLVQTGLATFSTADLLDEQKTKDEAAQSRKKVIQERQALLMQRMRSRALKASEKMKVAATAAQQQEGQRGGDEASGPAASASEKSPTGGVIGSLLAKLLLELTTLDCCVCRSTTEEPLFLLCHTGTSGMLPQLGALSLPDGRHVHSHLSMCGHAAHKSCVEKVFVRLAVLWQRWNFRSQFYLGPTEFNCPVCTTIITALCPMPVLSCGGNGDWTTATSRTTRMLSSAATPFASLFEELQNGTVSASNQRAVDVAAEFHTTLANAAVGFSPSEDVPAIVSAEDELQQKNEAAWQLSEAIRAFCYACHLQLEAIKAGQELSHRDLIGLLSVLVSIMPAELERQQADLRSNYARNMQDNESLLVMDALLQPRDASRLISAHVLTRVLPSMPVNVIARLVAVACASNTDDNGEGSHAAAAAAASLEEEFTGVTAALWQTVGVLTLLKALVVEDAHHGVVLRSSTFTVAGAVTFAVPSVASVRTPVSRCTSIVRMLQYLLPVPHKSTEAELQVVGQDILACMQAATTPATLSCSGHGMEIVKSAVPYTTPEEWVARIAEELLHLPSVYTTVLTRFAEHKLCAICHQEPTKPVVCCRCGKLMCMQPPNSPPELYTHTRTCGGAVGIFLVVRTANFYVLELTSGRVYHYPSNYTDEYGEHDRNLRRGIPLFRNTEETQKLVLTWMLNKWGAVSSIFGVSNRMDLSTL</sequence>
<dbReference type="GO" id="GO:0005737">
    <property type="term" value="C:cytoplasm"/>
    <property type="evidence" value="ECO:0000318"/>
    <property type="project" value="GO_Central"/>
</dbReference>
<dbReference type="Pfam" id="PF02207">
    <property type="entry name" value="zf-UBR"/>
    <property type="match status" value="1"/>
</dbReference>
<feature type="region of interest" description="Disordered" evidence="11">
    <location>
        <begin position="1345"/>
        <end position="1390"/>
    </location>
</feature>
<evidence type="ECO:0000256" key="3">
    <source>
        <dbReference type="ARBA" id="ARBA00022679"/>
    </source>
</evidence>
<keyword evidence="5 10" id="KW-0863">Zinc-finger</keyword>
<dbReference type="HOGENOM" id="CLU_237364_0_0_1"/>